<sequence>MSTGAGGGLRIAHPLVDDLVDGIAVTRSEAAVTSFGEARADFLREAALAGIRPVVLTTDSGRITAPLAEMVSRTGGAWLAEQPGGSYVDGLTGRVLGSVSEAFEEPGPGARVSIAPAPLGRIDDPLVLTVSMSVRRQATEQTLLGGPFEQLADIAGTPPVGWSTTEPAGLHWNRANLTRFARGRMPRDSRLVVAAASGMIATTSIQRSPKGVDETIRARILLGRDEQEARPALGRVVDAFARIARAPVAILGSAFLERAPADLTLRAGEIAVPVPVAVLLGPAAVRDLGIDLAEAEERFGALRVGQPRLPSLVASFTGDGAAESAGSAVGAGSWEQARRFAESLGVTDVLRALGREDDGTAGSRGGLPWSAS</sequence>
<keyword evidence="2" id="KW-1185">Reference proteome</keyword>
<reference evidence="2" key="1">
    <citation type="journal article" date="2019" name="Int. J. Syst. Evol. Microbiol.">
        <title>The Global Catalogue of Microorganisms (GCM) 10K type strain sequencing project: providing services to taxonomists for standard genome sequencing and annotation.</title>
        <authorList>
            <consortium name="The Broad Institute Genomics Platform"/>
            <consortium name="The Broad Institute Genome Sequencing Center for Infectious Disease"/>
            <person name="Wu L."/>
            <person name="Ma J."/>
        </authorList>
    </citation>
    <scope>NUCLEOTIDE SEQUENCE [LARGE SCALE GENOMIC DNA]</scope>
    <source>
        <strain evidence="2">JCM 17442</strain>
    </source>
</reference>
<evidence type="ECO:0000313" key="1">
    <source>
        <dbReference type="EMBL" id="GAA4267011.1"/>
    </source>
</evidence>
<proteinExistence type="predicted"/>
<evidence type="ECO:0000313" key="2">
    <source>
        <dbReference type="Proteomes" id="UP001501594"/>
    </source>
</evidence>
<dbReference type="RefSeq" id="WP_344796899.1">
    <property type="nucleotide sequence ID" value="NZ_BAABAU010000003.1"/>
</dbReference>
<dbReference type="InterPro" id="IPR046175">
    <property type="entry name" value="DUF6177"/>
</dbReference>
<dbReference type="EMBL" id="BAABAU010000003">
    <property type="protein sequence ID" value="GAA4267011.1"/>
    <property type="molecule type" value="Genomic_DNA"/>
</dbReference>
<accession>A0ABP8E4M3</accession>
<dbReference type="Proteomes" id="UP001501594">
    <property type="component" value="Unassembled WGS sequence"/>
</dbReference>
<dbReference type="Pfam" id="PF19674">
    <property type="entry name" value="DUF6177"/>
    <property type="match status" value="1"/>
</dbReference>
<gene>
    <name evidence="1" type="ORF">GCM10022256_26230</name>
</gene>
<comment type="caution">
    <text evidence="1">The sequence shown here is derived from an EMBL/GenBank/DDBJ whole genome shotgun (WGS) entry which is preliminary data.</text>
</comment>
<organism evidence="1 2">
    <name type="scientific">Frondihabitans peucedani</name>
    <dbReference type="NCBI Taxonomy" id="598626"/>
    <lineage>
        <taxon>Bacteria</taxon>
        <taxon>Bacillati</taxon>
        <taxon>Actinomycetota</taxon>
        <taxon>Actinomycetes</taxon>
        <taxon>Micrococcales</taxon>
        <taxon>Microbacteriaceae</taxon>
        <taxon>Frondihabitans</taxon>
    </lineage>
</organism>
<name>A0ABP8E4M3_9MICO</name>
<protein>
    <submittedName>
        <fullName evidence="1">DUF6177 family protein</fullName>
    </submittedName>
</protein>